<comment type="subcellular location">
    <subcellularLocation>
        <location evidence="2">Membrane</location>
        <topology evidence="2">Single-pass membrane protein</topology>
    </subcellularLocation>
</comment>
<keyword evidence="9" id="KW-0408">Iron</keyword>
<dbReference type="Pfam" id="PF00067">
    <property type="entry name" value="p450"/>
    <property type="match status" value="1"/>
</dbReference>
<evidence type="ECO:0000256" key="8">
    <source>
        <dbReference type="ARBA" id="ARBA00023002"/>
    </source>
</evidence>
<accession>A0A6J1HUI8</accession>
<evidence type="ECO:0000256" key="11">
    <source>
        <dbReference type="ARBA" id="ARBA00023136"/>
    </source>
</evidence>
<evidence type="ECO:0000256" key="2">
    <source>
        <dbReference type="ARBA" id="ARBA00004167"/>
    </source>
</evidence>
<dbReference type="GO" id="GO:0016020">
    <property type="term" value="C:membrane"/>
    <property type="evidence" value="ECO:0007669"/>
    <property type="project" value="UniProtKB-SubCell"/>
</dbReference>
<evidence type="ECO:0000256" key="4">
    <source>
        <dbReference type="ARBA" id="ARBA00022617"/>
    </source>
</evidence>
<dbReference type="KEGG" id="cmax:111466325"/>
<keyword evidence="12" id="KW-1185">Reference proteome</keyword>
<evidence type="ECO:0000256" key="3">
    <source>
        <dbReference type="ARBA" id="ARBA00010617"/>
    </source>
</evidence>
<dbReference type="InterPro" id="IPR001128">
    <property type="entry name" value="Cyt_P450"/>
</dbReference>
<dbReference type="GO" id="GO:0004497">
    <property type="term" value="F:monooxygenase activity"/>
    <property type="evidence" value="ECO:0007669"/>
    <property type="project" value="UniProtKB-KW"/>
</dbReference>
<dbReference type="SUPFAM" id="SSF48264">
    <property type="entry name" value="Cytochrome P450"/>
    <property type="match status" value="1"/>
</dbReference>
<evidence type="ECO:0000256" key="7">
    <source>
        <dbReference type="ARBA" id="ARBA00022989"/>
    </source>
</evidence>
<keyword evidence="8" id="KW-0560">Oxidoreductase</keyword>
<keyword evidence="6" id="KW-0479">Metal-binding</keyword>
<comment type="cofactor">
    <cofactor evidence="1">
        <name>heme</name>
        <dbReference type="ChEBI" id="CHEBI:30413"/>
    </cofactor>
</comment>
<protein>
    <submittedName>
        <fullName evidence="13">Cytochrome P450 71B19-like</fullName>
    </submittedName>
</protein>
<dbReference type="GO" id="GO:0016705">
    <property type="term" value="F:oxidoreductase activity, acting on paired donors, with incorporation or reduction of molecular oxygen"/>
    <property type="evidence" value="ECO:0007669"/>
    <property type="project" value="InterPro"/>
</dbReference>
<evidence type="ECO:0000313" key="13">
    <source>
        <dbReference type="RefSeq" id="XP_022966694.1"/>
    </source>
</evidence>
<evidence type="ECO:0000313" key="12">
    <source>
        <dbReference type="Proteomes" id="UP000504608"/>
    </source>
</evidence>
<evidence type="ECO:0000256" key="1">
    <source>
        <dbReference type="ARBA" id="ARBA00001971"/>
    </source>
</evidence>
<dbReference type="PANTHER" id="PTHR47955:SF22">
    <property type="entry name" value="CYTOCHROME P450 83B1-LIKE"/>
    <property type="match status" value="1"/>
</dbReference>
<dbReference type="OrthoDB" id="2789670at2759"/>
<dbReference type="RefSeq" id="XP_022966694.1">
    <property type="nucleotide sequence ID" value="XM_023110926.1"/>
</dbReference>
<dbReference type="PANTHER" id="PTHR47955">
    <property type="entry name" value="CYTOCHROME P450 FAMILY 71 PROTEIN"/>
    <property type="match status" value="1"/>
</dbReference>
<evidence type="ECO:0000256" key="6">
    <source>
        <dbReference type="ARBA" id="ARBA00022723"/>
    </source>
</evidence>
<sequence>MRKIYTLELFSMKRVISYESVRVQEVGLLIESISKLASCGAIVDLTRKSFALTTATTFRIAFGKEFEGDGFHEVVSEVQAWLGSYNASEFFLVPFVGKVFDWLSGQEARLERVFNEIDSLFQEVIDEHLRPERPKPEQDDIIDVLLAISKKQVESSITVITRENIKAIFVSNFHP</sequence>
<evidence type="ECO:0000256" key="10">
    <source>
        <dbReference type="ARBA" id="ARBA00023033"/>
    </source>
</evidence>
<dbReference type="InterPro" id="IPR036396">
    <property type="entry name" value="Cyt_P450_sf"/>
</dbReference>
<dbReference type="GO" id="GO:0005506">
    <property type="term" value="F:iron ion binding"/>
    <property type="evidence" value="ECO:0007669"/>
    <property type="project" value="InterPro"/>
</dbReference>
<keyword evidence="5" id="KW-0812">Transmembrane</keyword>
<keyword evidence="7" id="KW-1133">Transmembrane helix</keyword>
<dbReference type="GeneID" id="111466325"/>
<name>A0A6J1HUI8_CUCMA</name>
<dbReference type="AlphaFoldDB" id="A0A6J1HUI8"/>
<dbReference type="Proteomes" id="UP000504608">
    <property type="component" value="Unplaced"/>
</dbReference>
<proteinExistence type="inferred from homology"/>
<keyword evidence="4" id="KW-0349">Heme</keyword>
<reference evidence="13" key="1">
    <citation type="submission" date="2025-08" db="UniProtKB">
        <authorList>
            <consortium name="RefSeq"/>
        </authorList>
    </citation>
    <scope>IDENTIFICATION</scope>
    <source>
        <tissue evidence="13">Young leaves</tissue>
    </source>
</reference>
<keyword evidence="10" id="KW-0503">Monooxygenase</keyword>
<organism evidence="12 13">
    <name type="scientific">Cucurbita maxima</name>
    <name type="common">Pumpkin</name>
    <name type="synonym">Winter squash</name>
    <dbReference type="NCBI Taxonomy" id="3661"/>
    <lineage>
        <taxon>Eukaryota</taxon>
        <taxon>Viridiplantae</taxon>
        <taxon>Streptophyta</taxon>
        <taxon>Embryophyta</taxon>
        <taxon>Tracheophyta</taxon>
        <taxon>Spermatophyta</taxon>
        <taxon>Magnoliopsida</taxon>
        <taxon>eudicotyledons</taxon>
        <taxon>Gunneridae</taxon>
        <taxon>Pentapetalae</taxon>
        <taxon>rosids</taxon>
        <taxon>fabids</taxon>
        <taxon>Cucurbitales</taxon>
        <taxon>Cucurbitaceae</taxon>
        <taxon>Cucurbiteae</taxon>
        <taxon>Cucurbita</taxon>
    </lineage>
</organism>
<evidence type="ECO:0000256" key="9">
    <source>
        <dbReference type="ARBA" id="ARBA00023004"/>
    </source>
</evidence>
<evidence type="ECO:0000256" key="5">
    <source>
        <dbReference type="ARBA" id="ARBA00022692"/>
    </source>
</evidence>
<gene>
    <name evidence="13" type="primary">LOC111466325</name>
</gene>
<comment type="similarity">
    <text evidence="3">Belongs to the cytochrome P450 family.</text>
</comment>
<keyword evidence="11" id="KW-0472">Membrane</keyword>
<dbReference type="Gene3D" id="1.10.630.10">
    <property type="entry name" value="Cytochrome P450"/>
    <property type="match status" value="1"/>
</dbReference>
<dbReference type="GO" id="GO:0020037">
    <property type="term" value="F:heme binding"/>
    <property type="evidence" value="ECO:0007669"/>
    <property type="project" value="InterPro"/>
</dbReference>